<organism evidence="2 3">
    <name type="scientific">Romanomermis culicivorax</name>
    <name type="common">Nematode worm</name>
    <dbReference type="NCBI Taxonomy" id="13658"/>
    <lineage>
        <taxon>Eukaryota</taxon>
        <taxon>Metazoa</taxon>
        <taxon>Ecdysozoa</taxon>
        <taxon>Nematoda</taxon>
        <taxon>Enoplea</taxon>
        <taxon>Dorylaimia</taxon>
        <taxon>Mermithida</taxon>
        <taxon>Mermithoidea</taxon>
        <taxon>Mermithidae</taxon>
        <taxon>Romanomermis</taxon>
    </lineage>
</organism>
<evidence type="ECO:0000313" key="3">
    <source>
        <dbReference type="WBParaSite" id="nRc.2.0.1.t38993-RA"/>
    </source>
</evidence>
<evidence type="ECO:0000256" key="1">
    <source>
        <dbReference type="SAM" id="Coils"/>
    </source>
</evidence>
<sequence>KENAELRRQLAGVTPNCKYSYHSTPSCSGCLNLKRQKSRQAKFFEHLLLESRRNAANSKKECEKLSAELNNTRAELIVVKSNFKTLIDQQSEKMFMYKSRSERLEKRNKFELKGYLKEIDNIKSKLIQIDTTLAKLPGCGVS</sequence>
<evidence type="ECO:0000313" key="2">
    <source>
        <dbReference type="Proteomes" id="UP000887565"/>
    </source>
</evidence>
<keyword evidence="2" id="KW-1185">Reference proteome</keyword>
<dbReference type="Proteomes" id="UP000887565">
    <property type="component" value="Unplaced"/>
</dbReference>
<dbReference type="AlphaFoldDB" id="A0A915KLT8"/>
<protein>
    <submittedName>
        <fullName evidence="3">Uncharacterized protein</fullName>
    </submittedName>
</protein>
<dbReference type="WBParaSite" id="nRc.2.0.1.t38993-RA">
    <property type="protein sequence ID" value="nRc.2.0.1.t38993-RA"/>
    <property type="gene ID" value="nRc.2.0.1.g38993"/>
</dbReference>
<accession>A0A915KLT8</accession>
<reference evidence="3" key="1">
    <citation type="submission" date="2022-11" db="UniProtKB">
        <authorList>
            <consortium name="WormBaseParasite"/>
        </authorList>
    </citation>
    <scope>IDENTIFICATION</scope>
</reference>
<proteinExistence type="predicted"/>
<keyword evidence="1" id="KW-0175">Coiled coil</keyword>
<feature type="coiled-coil region" evidence="1">
    <location>
        <begin position="48"/>
        <end position="82"/>
    </location>
</feature>
<name>A0A915KLT8_ROMCU</name>